<dbReference type="OrthoDB" id="798522at2"/>
<feature type="transmembrane region" description="Helical" evidence="1">
    <location>
        <begin position="6"/>
        <end position="27"/>
    </location>
</feature>
<dbReference type="AlphaFoldDB" id="A0A4U1CMB4"/>
<keyword evidence="3" id="KW-1185">Reference proteome</keyword>
<dbReference type="EMBL" id="SWBQ01000003">
    <property type="protein sequence ID" value="TKC06370.1"/>
    <property type="molecule type" value="Genomic_DNA"/>
</dbReference>
<sequence length="120" mass="14342">MKKTTIQAIIVIKMFFIVFFTIANTFVNSRKEFIEGYYFVINKIRVTPTKRLILYNKEGKEFLFWNYSIMLEERLSVGDSVFKAPCSEFLYLYKKNNKGEYGKFQKISPSGLFSYKWFCK</sequence>
<evidence type="ECO:0000313" key="2">
    <source>
        <dbReference type="EMBL" id="TKC06370.1"/>
    </source>
</evidence>
<proteinExistence type="predicted"/>
<reference evidence="2 3" key="1">
    <citation type="submission" date="2019-04" db="EMBL/GenBank/DDBJ databases">
        <title>Pedobacter sp. RP-3-15 sp. nov., isolated from Arctic soil.</title>
        <authorList>
            <person name="Dahal R.H."/>
            <person name="Kim D.-U."/>
        </authorList>
    </citation>
    <scope>NUCLEOTIDE SEQUENCE [LARGE SCALE GENOMIC DNA]</scope>
    <source>
        <strain evidence="2 3">RP-3-15</strain>
    </source>
</reference>
<keyword evidence="1" id="KW-0472">Membrane</keyword>
<evidence type="ECO:0000313" key="3">
    <source>
        <dbReference type="Proteomes" id="UP000307244"/>
    </source>
</evidence>
<comment type="caution">
    <text evidence="2">The sequence shown here is derived from an EMBL/GenBank/DDBJ whole genome shotgun (WGS) entry which is preliminary data.</text>
</comment>
<accession>A0A4U1CMB4</accession>
<evidence type="ECO:0000256" key="1">
    <source>
        <dbReference type="SAM" id="Phobius"/>
    </source>
</evidence>
<keyword evidence="1" id="KW-0812">Transmembrane</keyword>
<organism evidence="2 3">
    <name type="scientific">Pedobacter frigoris</name>
    <dbReference type="NCBI Taxonomy" id="2571272"/>
    <lineage>
        <taxon>Bacteria</taxon>
        <taxon>Pseudomonadati</taxon>
        <taxon>Bacteroidota</taxon>
        <taxon>Sphingobacteriia</taxon>
        <taxon>Sphingobacteriales</taxon>
        <taxon>Sphingobacteriaceae</taxon>
        <taxon>Pedobacter</taxon>
    </lineage>
</organism>
<protein>
    <submittedName>
        <fullName evidence="2">Uncharacterized protein</fullName>
    </submittedName>
</protein>
<gene>
    <name evidence="2" type="ORF">FA047_13755</name>
</gene>
<keyword evidence="1" id="KW-1133">Transmembrane helix</keyword>
<name>A0A4U1CMB4_9SPHI</name>
<dbReference type="Proteomes" id="UP000307244">
    <property type="component" value="Unassembled WGS sequence"/>
</dbReference>